<dbReference type="Proteomes" id="UP000887116">
    <property type="component" value="Unassembled WGS sequence"/>
</dbReference>
<dbReference type="AlphaFoldDB" id="A0A8X6LXR0"/>
<gene>
    <name evidence="1" type="ORF">TNCT_171291</name>
</gene>
<dbReference type="EMBL" id="BMAO01038591">
    <property type="protein sequence ID" value="GFR25840.1"/>
    <property type="molecule type" value="Genomic_DNA"/>
</dbReference>
<reference evidence="1" key="1">
    <citation type="submission" date="2020-07" db="EMBL/GenBank/DDBJ databases">
        <title>Multicomponent nature underlies the extraordinary mechanical properties of spider dragline silk.</title>
        <authorList>
            <person name="Kono N."/>
            <person name="Nakamura H."/>
            <person name="Mori M."/>
            <person name="Yoshida Y."/>
            <person name="Ohtoshi R."/>
            <person name="Malay A.D."/>
            <person name="Moran D.A.P."/>
            <person name="Tomita M."/>
            <person name="Numata K."/>
            <person name="Arakawa K."/>
        </authorList>
    </citation>
    <scope>NUCLEOTIDE SEQUENCE</scope>
</reference>
<protein>
    <submittedName>
        <fullName evidence="1">Uncharacterized protein</fullName>
    </submittedName>
</protein>
<proteinExistence type="predicted"/>
<accession>A0A8X6LXR0</accession>
<sequence>MKIKIVDFDYDFLHYITHDDINVSNFDFENFMIIYNSKYDKAFLDRASNKNSLTFSEGITGASDKNSLTFSEGITGASDKNSLTFSQGITGASDKNSLTFSEGITTRAAENDSAILEEYLQLLDKVIAKFVKLMNEEFQ</sequence>
<evidence type="ECO:0000313" key="2">
    <source>
        <dbReference type="Proteomes" id="UP000887116"/>
    </source>
</evidence>
<organism evidence="1 2">
    <name type="scientific">Trichonephila clavata</name>
    <name type="common">Joro spider</name>
    <name type="synonym">Nephila clavata</name>
    <dbReference type="NCBI Taxonomy" id="2740835"/>
    <lineage>
        <taxon>Eukaryota</taxon>
        <taxon>Metazoa</taxon>
        <taxon>Ecdysozoa</taxon>
        <taxon>Arthropoda</taxon>
        <taxon>Chelicerata</taxon>
        <taxon>Arachnida</taxon>
        <taxon>Araneae</taxon>
        <taxon>Araneomorphae</taxon>
        <taxon>Entelegynae</taxon>
        <taxon>Araneoidea</taxon>
        <taxon>Nephilidae</taxon>
        <taxon>Trichonephila</taxon>
    </lineage>
</organism>
<evidence type="ECO:0000313" key="1">
    <source>
        <dbReference type="EMBL" id="GFR25840.1"/>
    </source>
</evidence>
<name>A0A8X6LXR0_TRICU</name>
<comment type="caution">
    <text evidence="1">The sequence shown here is derived from an EMBL/GenBank/DDBJ whole genome shotgun (WGS) entry which is preliminary data.</text>
</comment>
<keyword evidence="2" id="KW-1185">Reference proteome</keyword>